<feature type="transmembrane region" description="Helical" evidence="1">
    <location>
        <begin position="43"/>
        <end position="64"/>
    </location>
</feature>
<protein>
    <submittedName>
        <fullName evidence="3">Tripartite tricarboxylate transporter TctB family protein</fullName>
    </submittedName>
</protein>
<dbReference type="AlphaFoldDB" id="A0AAW9RJ69"/>
<reference evidence="3 4" key="1">
    <citation type="submission" date="2024-02" db="EMBL/GenBank/DDBJ databases">
        <title>Genome analysis and characterization of Microbaculum marinisediminis sp. nov., isolated from marine sediment.</title>
        <authorList>
            <person name="Du Z.-J."/>
            <person name="Ye Y.-Q."/>
            <person name="Zhang Z.-R."/>
            <person name="Yuan S.-M."/>
            <person name="Zhang X.-Y."/>
        </authorList>
    </citation>
    <scope>NUCLEOTIDE SEQUENCE [LARGE SCALE GENOMIC DNA]</scope>
    <source>
        <strain evidence="3 4">SDUM1044001</strain>
    </source>
</reference>
<keyword evidence="4" id="KW-1185">Reference proteome</keyword>
<name>A0AAW9RJ69_9HYPH</name>
<feature type="domain" description="DUF1468" evidence="2">
    <location>
        <begin position="17"/>
        <end position="143"/>
    </location>
</feature>
<dbReference type="EMBL" id="JAZHOF010000004">
    <property type="protein sequence ID" value="MEJ8571975.1"/>
    <property type="molecule type" value="Genomic_DNA"/>
</dbReference>
<feature type="transmembrane region" description="Helical" evidence="1">
    <location>
        <begin position="121"/>
        <end position="143"/>
    </location>
</feature>
<dbReference type="InterPro" id="IPR009936">
    <property type="entry name" value="DUF1468"/>
</dbReference>
<dbReference type="Proteomes" id="UP001378188">
    <property type="component" value="Unassembled WGS sequence"/>
</dbReference>
<evidence type="ECO:0000313" key="3">
    <source>
        <dbReference type="EMBL" id="MEJ8571975.1"/>
    </source>
</evidence>
<organism evidence="3 4">
    <name type="scientific">Microbaculum marinum</name>
    <dbReference type="NCBI Taxonomy" id="1764581"/>
    <lineage>
        <taxon>Bacteria</taxon>
        <taxon>Pseudomonadati</taxon>
        <taxon>Pseudomonadota</taxon>
        <taxon>Alphaproteobacteria</taxon>
        <taxon>Hyphomicrobiales</taxon>
        <taxon>Tepidamorphaceae</taxon>
        <taxon>Microbaculum</taxon>
    </lineage>
</organism>
<evidence type="ECO:0000256" key="1">
    <source>
        <dbReference type="SAM" id="Phobius"/>
    </source>
</evidence>
<keyword evidence="1" id="KW-1133">Transmembrane helix</keyword>
<comment type="caution">
    <text evidence="3">The sequence shown here is derived from an EMBL/GenBank/DDBJ whole genome shotgun (WGS) entry which is preliminary data.</text>
</comment>
<keyword evidence="1" id="KW-0472">Membrane</keyword>
<evidence type="ECO:0000313" key="4">
    <source>
        <dbReference type="Proteomes" id="UP001378188"/>
    </source>
</evidence>
<dbReference type="Pfam" id="PF07331">
    <property type="entry name" value="TctB"/>
    <property type="match status" value="1"/>
</dbReference>
<sequence length="150" mass="16100">MQLKIQSYRRLYAGSLIVVIGLAGVFLASDLRFGTMASMGPGFLPTVCGWLIAALGIVVLAMMFRDDVEIVDPPVARPVIMIFLSVGLFALLIEHAGLGLTVFLTAFVASYAGRARFVETLLLAFGTAVATTVLFVVILGLPLRIWPELS</sequence>
<feature type="transmembrane region" description="Helical" evidence="1">
    <location>
        <begin position="79"/>
        <end position="109"/>
    </location>
</feature>
<evidence type="ECO:0000259" key="2">
    <source>
        <dbReference type="Pfam" id="PF07331"/>
    </source>
</evidence>
<dbReference type="RefSeq" id="WP_340329674.1">
    <property type="nucleotide sequence ID" value="NZ_JAZHOF010000004.1"/>
</dbReference>
<proteinExistence type="predicted"/>
<feature type="transmembrane region" description="Helical" evidence="1">
    <location>
        <begin position="12"/>
        <end position="31"/>
    </location>
</feature>
<keyword evidence="1" id="KW-0812">Transmembrane</keyword>
<gene>
    <name evidence="3" type="ORF">V3328_10855</name>
</gene>
<accession>A0AAW9RJ69</accession>